<evidence type="ECO:0000313" key="2">
    <source>
        <dbReference type="EMBL" id="TDC16573.1"/>
    </source>
</evidence>
<feature type="compositionally biased region" description="Basic and acidic residues" evidence="1">
    <location>
        <begin position="32"/>
        <end position="44"/>
    </location>
</feature>
<dbReference type="OrthoDB" id="3519605at2"/>
<comment type="caution">
    <text evidence="2">The sequence shown here is derived from an EMBL/GenBank/DDBJ whole genome shotgun (WGS) entry which is preliminary data.</text>
</comment>
<feature type="compositionally biased region" description="Low complexity" evidence="1">
    <location>
        <begin position="280"/>
        <end position="291"/>
    </location>
</feature>
<accession>A0A4R4P6V5</accession>
<keyword evidence="3" id="KW-1185">Reference proteome</keyword>
<organism evidence="2 3">
    <name type="scientific">Actinomadura bangladeshensis</name>
    <dbReference type="NCBI Taxonomy" id="453573"/>
    <lineage>
        <taxon>Bacteria</taxon>
        <taxon>Bacillati</taxon>
        <taxon>Actinomycetota</taxon>
        <taxon>Actinomycetes</taxon>
        <taxon>Streptosporangiales</taxon>
        <taxon>Thermomonosporaceae</taxon>
        <taxon>Actinomadura</taxon>
    </lineage>
</organism>
<name>A0A4R4P6V5_9ACTN</name>
<proteinExistence type="predicted"/>
<sequence length="557" mass="59391">MSSPHRPLSEWVAEVVLNRDGTGSWDPWAEPNRGRRDSDARGEPRFRDGWQRRRILLDASGDRVGALCLIRGGTAPEVVAELTDAGVPVPVGEAAIAVVERLEEAWPDVRPEPDDLRVLAGESAALRWSLVERLRQEGDPAAEVFHVLPWELVERLAGDLCGAIDAGGGASAEVLAHWFAPTGSAFSDAMDELNLWLRDHGTPGLADHGGIALCEELAGADLALFPARTLRALAALTRRLTAADPAMGAVGQEATTRLTSAASSAPERLDAHFATADRPASAPGAAIASGPPQTPPSEAAPAFAETVSEWLRELSTVGPGEWTADSGGLHLRLSVTEEEDTGEVALQVTPPVGDVPVLVRPEADRGAVTYLGWLTAGRMRLEVDSPPPYEVRPAPRRRDSRTAPFEVITSKPRRLESALASDAEEEPRDDRLLVVPDLDLEVNAYEAGDGRLYVSASVGSREADGRWLELVLHGLGDGSARECVIPLRWAHDAAEGTLSVGTWRDRLTIAVGAGLVDDPSGFTHEAVRWSAEHAADERTRDALRDLLAALGGPDGSA</sequence>
<protein>
    <submittedName>
        <fullName evidence="2">Uncharacterized protein</fullName>
    </submittedName>
</protein>
<feature type="region of interest" description="Disordered" evidence="1">
    <location>
        <begin position="280"/>
        <end position="300"/>
    </location>
</feature>
<dbReference type="AlphaFoldDB" id="A0A4R4P6V5"/>
<dbReference type="EMBL" id="SMJW01000047">
    <property type="protein sequence ID" value="TDC16573.1"/>
    <property type="molecule type" value="Genomic_DNA"/>
</dbReference>
<reference evidence="2 3" key="1">
    <citation type="submission" date="2019-03" db="EMBL/GenBank/DDBJ databases">
        <title>Draft genome sequences of novel Actinobacteria.</title>
        <authorList>
            <person name="Sahin N."/>
            <person name="Ay H."/>
            <person name="Saygin H."/>
        </authorList>
    </citation>
    <scope>NUCLEOTIDE SEQUENCE [LARGE SCALE GENOMIC DNA]</scope>
    <source>
        <strain evidence="2 3">DSM 45347</strain>
    </source>
</reference>
<evidence type="ECO:0000256" key="1">
    <source>
        <dbReference type="SAM" id="MobiDB-lite"/>
    </source>
</evidence>
<dbReference type="RefSeq" id="WP_131939118.1">
    <property type="nucleotide sequence ID" value="NZ_BAAAMX010000033.1"/>
</dbReference>
<gene>
    <name evidence="2" type="ORF">E1284_11975</name>
</gene>
<dbReference type="Proteomes" id="UP000295431">
    <property type="component" value="Unassembled WGS sequence"/>
</dbReference>
<feature type="region of interest" description="Disordered" evidence="1">
    <location>
        <begin position="22"/>
        <end position="44"/>
    </location>
</feature>
<evidence type="ECO:0000313" key="3">
    <source>
        <dbReference type="Proteomes" id="UP000295431"/>
    </source>
</evidence>